<keyword evidence="1" id="KW-1133">Transmembrane helix</keyword>
<dbReference type="Proteomes" id="UP000823941">
    <property type="component" value="Chromosome 10"/>
</dbReference>
<feature type="transmembrane region" description="Helical" evidence="1">
    <location>
        <begin position="49"/>
        <end position="72"/>
    </location>
</feature>
<accession>A0ABQ7QQL0</accession>
<keyword evidence="1" id="KW-0812">Transmembrane</keyword>
<keyword evidence="1" id="KW-0472">Membrane</keyword>
<proteinExistence type="predicted"/>
<gene>
    <name evidence="2" type="ORF">JYU34_007487</name>
</gene>
<comment type="caution">
    <text evidence="2">The sequence shown here is derived from an EMBL/GenBank/DDBJ whole genome shotgun (WGS) entry which is preliminary data.</text>
</comment>
<evidence type="ECO:0000313" key="2">
    <source>
        <dbReference type="EMBL" id="KAG7307318.1"/>
    </source>
</evidence>
<keyword evidence="3" id="KW-1185">Reference proteome</keyword>
<evidence type="ECO:0000313" key="3">
    <source>
        <dbReference type="Proteomes" id="UP000823941"/>
    </source>
</evidence>
<dbReference type="EMBL" id="JAHIBW010000010">
    <property type="protein sequence ID" value="KAG7307318.1"/>
    <property type="molecule type" value="Genomic_DNA"/>
</dbReference>
<sequence length="194" mass="21973">MFNFSDVMPLEMRAAAKMLSRSERVLNFTMMFFGCGLFGLAWGTRCTDIMSFGAIFCFSATPTSCTIATRFSLRFSGRLPISRLHWRACCSMISILDSSVTMVFSFCSRYSTFLLREVMLLKASSVFLLISSYFSLKKVTALLTSLNSESMAVIFSSCLANHFSKRSFMLAWKLAMSFCKESSPKRTNWFLKVT</sequence>
<evidence type="ECO:0000256" key="1">
    <source>
        <dbReference type="SAM" id="Phobius"/>
    </source>
</evidence>
<protein>
    <submittedName>
        <fullName evidence="2">Uncharacterized protein</fullName>
    </submittedName>
</protein>
<feature type="transmembrane region" description="Helical" evidence="1">
    <location>
        <begin position="25"/>
        <end position="43"/>
    </location>
</feature>
<name>A0ABQ7QQL0_PLUXY</name>
<organism evidence="2 3">
    <name type="scientific">Plutella xylostella</name>
    <name type="common">Diamondback moth</name>
    <name type="synonym">Plutella maculipennis</name>
    <dbReference type="NCBI Taxonomy" id="51655"/>
    <lineage>
        <taxon>Eukaryota</taxon>
        <taxon>Metazoa</taxon>
        <taxon>Ecdysozoa</taxon>
        <taxon>Arthropoda</taxon>
        <taxon>Hexapoda</taxon>
        <taxon>Insecta</taxon>
        <taxon>Pterygota</taxon>
        <taxon>Neoptera</taxon>
        <taxon>Endopterygota</taxon>
        <taxon>Lepidoptera</taxon>
        <taxon>Glossata</taxon>
        <taxon>Ditrysia</taxon>
        <taxon>Yponomeutoidea</taxon>
        <taxon>Plutellidae</taxon>
        <taxon>Plutella</taxon>
    </lineage>
</organism>
<reference evidence="2 3" key="1">
    <citation type="submission" date="2021-06" db="EMBL/GenBank/DDBJ databases">
        <title>A haploid diamondback moth (Plutella xylostella L.) genome assembly resolves 31 chromosomes and identifies a diamide resistance mutation.</title>
        <authorList>
            <person name="Ward C.M."/>
            <person name="Perry K.D."/>
            <person name="Baker G."/>
            <person name="Powis K."/>
            <person name="Heckel D.G."/>
            <person name="Baxter S.W."/>
        </authorList>
    </citation>
    <scope>NUCLEOTIDE SEQUENCE [LARGE SCALE GENOMIC DNA]</scope>
    <source>
        <strain evidence="2 3">LV</strain>
        <tissue evidence="2">Single pupa</tissue>
    </source>
</reference>